<comment type="caution">
    <text evidence="4">The sequence shown here is derived from an EMBL/GenBank/DDBJ whole genome shotgun (WGS) entry which is preliminary data.</text>
</comment>
<evidence type="ECO:0000256" key="1">
    <source>
        <dbReference type="PROSITE-ProRule" id="PRU00047"/>
    </source>
</evidence>
<sequence length="176" mass="19134">MESFGLPCVHILAVLVRLDLGYLPKSLILHRWTKTAKIDTSCATGDDRSNDDAAIYRSKVGALLHHCKRFVKDACMSEEDFKAYSEKIVEETILLETKGTGRGNNLVGTRSVRRRKCSTCGQLGHRRPKCPNGPPPIGPPTQGTCRSGPSQSAPPNNEVVGRALAEEALDPPVSLN</sequence>
<accession>A0ABU6V6D1</accession>
<dbReference type="Proteomes" id="UP001341840">
    <property type="component" value="Unassembled WGS sequence"/>
</dbReference>
<keyword evidence="1" id="KW-0479">Metal-binding</keyword>
<keyword evidence="1" id="KW-0863">Zinc-finger</keyword>
<protein>
    <recommendedName>
        <fullName evidence="3">CCHC-type domain-containing protein</fullName>
    </recommendedName>
</protein>
<reference evidence="4 5" key="1">
    <citation type="journal article" date="2023" name="Plants (Basel)">
        <title>Bridging the Gap: Combining Genomics and Transcriptomics Approaches to Understand Stylosanthes scabra, an Orphan Legume from the Brazilian Caatinga.</title>
        <authorList>
            <person name="Ferreira-Neto J.R.C."/>
            <person name="da Silva M.D."/>
            <person name="Binneck E."/>
            <person name="de Melo N.F."/>
            <person name="da Silva R.H."/>
            <person name="de Melo A.L.T.M."/>
            <person name="Pandolfi V."/>
            <person name="Bustamante F.O."/>
            <person name="Brasileiro-Vidal A.C."/>
            <person name="Benko-Iseppon A.M."/>
        </authorList>
    </citation>
    <scope>NUCLEOTIDE SEQUENCE [LARGE SCALE GENOMIC DNA]</scope>
    <source>
        <tissue evidence="4">Leaves</tissue>
    </source>
</reference>
<feature type="region of interest" description="Disordered" evidence="2">
    <location>
        <begin position="123"/>
        <end position="176"/>
    </location>
</feature>
<dbReference type="EMBL" id="JASCZI010151047">
    <property type="protein sequence ID" value="MED6167813.1"/>
    <property type="molecule type" value="Genomic_DNA"/>
</dbReference>
<feature type="compositionally biased region" description="Polar residues" evidence="2">
    <location>
        <begin position="144"/>
        <end position="155"/>
    </location>
</feature>
<dbReference type="InterPro" id="IPR036875">
    <property type="entry name" value="Znf_CCHC_sf"/>
</dbReference>
<organism evidence="4 5">
    <name type="scientific">Stylosanthes scabra</name>
    <dbReference type="NCBI Taxonomy" id="79078"/>
    <lineage>
        <taxon>Eukaryota</taxon>
        <taxon>Viridiplantae</taxon>
        <taxon>Streptophyta</taxon>
        <taxon>Embryophyta</taxon>
        <taxon>Tracheophyta</taxon>
        <taxon>Spermatophyta</taxon>
        <taxon>Magnoliopsida</taxon>
        <taxon>eudicotyledons</taxon>
        <taxon>Gunneridae</taxon>
        <taxon>Pentapetalae</taxon>
        <taxon>rosids</taxon>
        <taxon>fabids</taxon>
        <taxon>Fabales</taxon>
        <taxon>Fabaceae</taxon>
        <taxon>Papilionoideae</taxon>
        <taxon>50 kb inversion clade</taxon>
        <taxon>dalbergioids sensu lato</taxon>
        <taxon>Dalbergieae</taxon>
        <taxon>Pterocarpus clade</taxon>
        <taxon>Stylosanthes</taxon>
    </lineage>
</organism>
<dbReference type="InterPro" id="IPR001878">
    <property type="entry name" value="Znf_CCHC"/>
</dbReference>
<proteinExistence type="predicted"/>
<dbReference type="PROSITE" id="PS50158">
    <property type="entry name" value="ZF_CCHC"/>
    <property type="match status" value="1"/>
</dbReference>
<name>A0ABU6V6D1_9FABA</name>
<gene>
    <name evidence="4" type="ORF">PIB30_006093</name>
</gene>
<keyword evidence="5" id="KW-1185">Reference proteome</keyword>
<evidence type="ECO:0000313" key="4">
    <source>
        <dbReference type="EMBL" id="MED6167813.1"/>
    </source>
</evidence>
<evidence type="ECO:0000256" key="2">
    <source>
        <dbReference type="SAM" id="MobiDB-lite"/>
    </source>
</evidence>
<keyword evidence="1" id="KW-0862">Zinc</keyword>
<dbReference type="SUPFAM" id="SSF57756">
    <property type="entry name" value="Retrovirus zinc finger-like domains"/>
    <property type="match status" value="1"/>
</dbReference>
<feature type="domain" description="CCHC-type" evidence="3">
    <location>
        <begin position="115"/>
        <end position="132"/>
    </location>
</feature>
<evidence type="ECO:0000259" key="3">
    <source>
        <dbReference type="PROSITE" id="PS50158"/>
    </source>
</evidence>
<evidence type="ECO:0000313" key="5">
    <source>
        <dbReference type="Proteomes" id="UP001341840"/>
    </source>
</evidence>